<dbReference type="CDD" id="cd00082">
    <property type="entry name" value="HisKA"/>
    <property type="match status" value="1"/>
</dbReference>
<dbReference type="InterPro" id="IPR052162">
    <property type="entry name" value="Sensor_kinase/Photoreceptor"/>
</dbReference>
<feature type="domain" description="PAS" evidence="7">
    <location>
        <begin position="406"/>
        <end position="479"/>
    </location>
</feature>
<dbReference type="InterPro" id="IPR036890">
    <property type="entry name" value="HATPase_C_sf"/>
</dbReference>
<comment type="caution">
    <text evidence="9">The sequence shown here is derived from an EMBL/GenBank/DDBJ whole genome shotgun (WGS) entry which is preliminary data.</text>
</comment>
<dbReference type="Pfam" id="PF08447">
    <property type="entry name" value="PAS_3"/>
    <property type="match status" value="1"/>
</dbReference>
<dbReference type="PANTHER" id="PTHR43304:SF1">
    <property type="entry name" value="PAC DOMAIN-CONTAINING PROTEIN"/>
    <property type="match status" value="1"/>
</dbReference>
<accession>A0A4U0YR26</accession>
<dbReference type="SUPFAM" id="SSF55874">
    <property type="entry name" value="ATPase domain of HSP90 chaperone/DNA topoisomerase II/histidine kinase"/>
    <property type="match status" value="1"/>
</dbReference>
<dbReference type="RefSeq" id="WP_136868511.1">
    <property type="nucleotide sequence ID" value="NZ_SWAV01000001.1"/>
</dbReference>
<gene>
    <name evidence="9" type="ORF">FA869_00715</name>
</gene>
<dbReference type="InterPro" id="IPR005467">
    <property type="entry name" value="His_kinase_dom"/>
</dbReference>
<keyword evidence="3" id="KW-0597">Phosphoprotein</keyword>
<dbReference type="CDD" id="cd00130">
    <property type="entry name" value="PAS"/>
    <property type="match status" value="2"/>
</dbReference>
<evidence type="ECO:0000259" key="7">
    <source>
        <dbReference type="PROSITE" id="PS50112"/>
    </source>
</evidence>
<dbReference type="InterPro" id="IPR035965">
    <property type="entry name" value="PAS-like_dom_sf"/>
</dbReference>
<dbReference type="Proteomes" id="UP000305198">
    <property type="component" value="Unassembled WGS sequence"/>
</dbReference>
<reference evidence="9 10" key="1">
    <citation type="submission" date="2019-04" db="EMBL/GenBank/DDBJ databases">
        <title>Crypto-aerobic microbial life in anoxic (sulfidic) marine sediments.</title>
        <authorList>
            <person name="Bhattacharya S."/>
            <person name="Roy C."/>
            <person name="Mondal N."/>
            <person name="Sarkar J."/>
            <person name="Mandal S."/>
            <person name="Rameez M.J."/>
            <person name="Ghosh W."/>
        </authorList>
    </citation>
    <scope>NUCLEOTIDE SEQUENCE [LARGE SCALE GENOMIC DNA]</scope>
    <source>
        <strain evidence="9 10">SBBB</strain>
    </source>
</reference>
<dbReference type="InterPro" id="IPR036097">
    <property type="entry name" value="HisK_dim/P_sf"/>
</dbReference>
<dbReference type="PROSITE" id="PS50112">
    <property type="entry name" value="PAS"/>
    <property type="match status" value="1"/>
</dbReference>
<evidence type="ECO:0000256" key="5">
    <source>
        <dbReference type="ARBA" id="ARBA00022777"/>
    </source>
</evidence>
<evidence type="ECO:0000256" key="1">
    <source>
        <dbReference type="ARBA" id="ARBA00000085"/>
    </source>
</evidence>
<dbReference type="InterPro" id="IPR000014">
    <property type="entry name" value="PAS"/>
</dbReference>
<organism evidence="9 10">
    <name type="scientific">Halopseudomonas bauzanensis</name>
    <dbReference type="NCBI Taxonomy" id="653930"/>
    <lineage>
        <taxon>Bacteria</taxon>
        <taxon>Pseudomonadati</taxon>
        <taxon>Pseudomonadota</taxon>
        <taxon>Gammaproteobacteria</taxon>
        <taxon>Pseudomonadales</taxon>
        <taxon>Pseudomonadaceae</taxon>
        <taxon>Halopseudomonas</taxon>
    </lineage>
</organism>
<evidence type="ECO:0000256" key="4">
    <source>
        <dbReference type="ARBA" id="ARBA00022679"/>
    </source>
</evidence>
<dbReference type="InterPro" id="IPR003594">
    <property type="entry name" value="HATPase_dom"/>
</dbReference>
<keyword evidence="4" id="KW-0808">Transferase</keyword>
<dbReference type="SMART" id="SM00387">
    <property type="entry name" value="HATPase_c"/>
    <property type="match status" value="1"/>
</dbReference>
<dbReference type="Pfam" id="PF02518">
    <property type="entry name" value="HATPase_c"/>
    <property type="match status" value="1"/>
</dbReference>
<dbReference type="InterPro" id="IPR003661">
    <property type="entry name" value="HisK_dim/P_dom"/>
</dbReference>
<dbReference type="Pfam" id="PF00512">
    <property type="entry name" value="HisKA"/>
    <property type="match status" value="1"/>
</dbReference>
<evidence type="ECO:0000313" key="9">
    <source>
        <dbReference type="EMBL" id="TKA92746.1"/>
    </source>
</evidence>
<dbReference type="SMART" id="SM00388">
    <property type="entry name" value="HisKA"/>
    <property type="match status" value="1"/>
</dbReference>
<feature type="domain" description="Histidine kinase" evidence="6">
    <location>
        <begin position="672"/>
        <end position="891"/>
    </location>
</feature>
<keyword evidence="5" id="KW-0418">Kinase</keyword>
<dbReference type="EC" id="2.7.13.3" evidence="2"/>
<dbReference type="PROSITE" id="PS50113">
    <property type="entry name" value="PAC"/>
    <property type="match status" value="1"/>
</dbReference>
<protein>
    <recommendedName>
        <fullName evidence="2">histidine kinase</fullName>
        <ecNumber evidence="2">2.7.13.3</ecNumber>
    </recommendedName>
</protein>
<dbReference type="InterPro" id="IPR013655">
    <property type="entry name" value="PAS_fold_3"/>
</dbReference>
<dbReference type="SMART" id="SM00091">
    <property type="entry name" value="PAS"/>
    <property type="match status" value="3"/>
</dbReference>
<evidence type="ECO:0000256" key="3">
    <source>
        <dbReference type="ARBA" id="ARBA00022553"/>
    </source>
</evidence>
<proteinExistence type="predicted"/>
<dbReference type="Gene3D" id="3.30.565.10">
    <property type="entry name" value="Histidine kinase-like ATPase, C-terminal domain"/>
    <property type="match status" value="1"/>
</dbReference>
<evidence type="ECO:0000259" key="6">
    <source>
        <dbReference type="PROSITE" id="PS50109"/>
    </source>
</evidence>
<dbReference type="InterPro" id="IPR000700">
    <property type="entry name" value="PAS-assoc_C"/>
</dbReference>
<evidence type="ECO:0000313" key="10">
    <source>
        <dbReference type="Proteomes" id="UP000305198"/>
    </source>
</evidence>
<dbReference type="GO" id="GO:0000155">
    <property type="term" value="F:phosphorelay sensor kinase activity"/>
    <property type="evidence" value="ECO:0007669"/>
    <property type="project" value="InterPro"/>
</dbReference>
<name>A0A4U0YR26_9GAMM</name>
<dbReference type="Gene3D" id="1.10.287.130">
    <property type="match status" value="1"/>
</dbReference>
<evidence type="ECO:0000259" key="8">
    <source>
        <dbReference type="PROSITE" id="PS50113"/>
    </source>
</evidence>
<dbReference type="SUPFAM" id="SSF47384">
    <property type="entry name" value="Homodimeric domain of signal transducing histidine kinase"/>
    <property type="match status" value="1"/>
</dbReference>
<dbReference type="EMBL" id="SWAV01000001">
    <property type="protein sequence ID" value="TKA92746.1"/>
    <property type="molecule type" value="Genomic_DNA"/>
</dbReference>
<dbReference type="Gene3D" id="3.30.450.20">
    <property type="entry name" value="PAS domain"/>
    <property type="match status" value="3"/>
</dbReference>
<dbReference type="InterPro" id="IPR001610">
    <property type="entry name" value="PAC"/>
</dbReference>
<feature type="domain" description="PAC" evidence="8">
    <location>
        <begin position="481"/>
        <end position="533"/>
    </location>
</feature>
<dbReference type="AlphaFoldDB" id="A0A4U0YR26"/>
<comment type="catalytic activity">
    <reaction evidence="1">
        <text>ATP + protein L-histidine = ADP + protein N-phospho-L-histidine.</text>
        <dbReference type="EC" id="2.7.13.3"/>
    </reaction>
</comment>
<dbReference type="NCBIfam" id="TIGR00229">
    <property type="entry name" value="sensory_box"/>
    <property type="match status" value="1"/>
</dbReference>
<dbReference type="PRINTS" id="PR00344">
    <property type="entry name" value="BCTRLSENSOR"/>
</dbReference>
<dbReference type="SUPFAM" id="SSF55785">
    <property type="entry name" value="PYP-like sensor domain (PAS domain)"/>
    <property type="match status" value="3"/>
</dbReference>
<evidence type="ECO:0000256" key="2">
    <source>
        <dbReference type="ARBA" id="ARBA00012438"/>
    </source>
</evidence>
<dbReference type="SMART" id="SM00086">
    <property type="entry name" value="PAC"/>
    <property type="match status" value="2"/>
</dbReference>
<dbReference type="PANTHER" id="PTHR43304">
    <property type="entry name" value="PHYTOCHROME-LIKE PROTEIN CPH1"/>
    <property type="match status" value="1"/>
</dbReference>
<sequence length="892" mass="100816">MNWFRSLDKQTRFPDQVAVADVVLGKGYYLQLDHQGCILDASAELRRLFPDEVPSGVPLNAYLAQPSAEIYGSPDTWPAQLSSIVLHGRRGQLLYFQGGLLPQGDGWLLFLLDNTAMVLRLQLEERRRQILDYSVHQALRMREAEPERMQGLTVEWLEGLRLRLQIPWLGLLLPGPRGWSLYAHASLPDAPPFSWHSTDLHQLLLDTDKSVPQTWHCRVSHESAWLVPYREHDGVRVWLVVAGVDSQRQAPFFSEADWVGMLMLFAAPLSSGVRYLQVQQSLRRNSVLQRVMDIGWWEYDSDTQRVSMAPNLADTMGLELSAEGDLGLEESLAIFDPVDREQVLDRLRELLMRGEGASESICLQVRDGRHWYRLSGEVVGRKTPKVVGYTMDISDLRRQEAQTAAARARLEGLLDNAPAVIFIQSYIDGALAFEFCSASLYQLLGWTLSDWQHNSFSSFLHPEDRQLYYERTRTLLQTGYTSSRYRVRDCHGAFHWVLDEAKLLRDERGMPTEVVGLLMDVTEATEASESVRKSEERYRILVEDSPAIICRYLPDLTLTFANKPMVAALGLEGTRSGLTNLGQFLAPQDREEVLRWMARMTPNTPVGNRELLLHLPGNRRAWWVWTARGMFDDSGQLIEVQAVGRDDTEIHDAREQLYQGAKMATLGEMATGLAHEMNQPLTVMRMALTNLVKRLAKDDLSTDYLQEKLTRLESQVSRASRIVDHVRIFGRRSESRGVLFDPCKAVVESVALTSEGMEQKGIELKMELLPVSEVTGHHDRLEQVLINLLLNAQYAVSQRAAREPEHKPWVKICCWETKGRVSITVEDNGDGIGPGQLTRIFEPFVTTKPVGEGTGLGLSVSYGIITQMGGELSVENHHQGARFLITLPIGQT</sequence>
<dbReference type="InterPro" id="IPR004358">
    <property type="entry name" value="Sig_transdc_His_kin-like_C"/>
</dbReference>
<dbReference type="PROSITE" id="PS50109">
    <property type="entry name" value="HIS_KIN"/>
    <property type="match status" value="1"/>
</dbReference>